<protein>
    <submittedName>
        <fullName evidence="3">Wsv421-like protein</fullName>
    </submittedName>
</protein>
<dbReference type="InterPro" id="IPR022004">
    <property type="entry name" value="WSSV_Vp28"/>
</dbReference>
<feature type="domain" description="White spot syndrome virus structural envelope protein Vp28" evidence="2">
    <location>
        <begin position="1"/>
        <end position="163"/>
    </location>
</feature>
<sequence>MELALLFSLAGVIITIFAIIAVTVVFINADYPIIKNIKKNKITILGNMNDFVRFRTTLLPTKLLGVTEETQVNENYGKITTVNNKTDDEMKEINVDLIINSVNTTAPNVDNLIHMNTKILNNTGRDIRIQFVSCCPDLFFDNTENIMVNTYFKPTVIKNGAITNFPIICLLSKSSSEKKFVVDLSLSDKLVKNKTN</sequence>
<reference evidence="3" key="1">
    <citation type="journal article" date="2015" name="BMC Evol. Biol.">
        <title>Characterization of fossilized relatives of the White Spot Syndrome Virus in genomes of decapod crustaceans.</title>
        <authorList>
            <person name="Rozenberg A."/>
            <person name="Brand P."/>
            <person name="Rivera N."/>
            <person name="Leese F."/>
            <person name="Schubart C.D."/>
        </authorList>
    </citation>
    <scope>NUCLEOTIDE SEQUENCE</scope>
    <source>
        <strain evidence="3">747*9</strain>
    </source>
</reference>
<dbReference type="Gene3D" id="2.60.40.2770">
    <property type="entry name" value="WSSV envelope protein-like"/>
    <property type="match status" value="1"/>
</dbReference>
<accession>A0A0K0VLL2</accession>
<feature type="transmembrane region" description="Helical" evidence="1">
    <location>
        <begin position="6"/>
        <end position="29"/>
    </location>
</feature>
<keyword evidence="1" id="KW-0472">Membrane</keyword>
<name>A0A0K0VLL2_9VIRU</name>
<organism evidence="3">
    <name type="scientific">Metopaulias depressus WSSV-like virus</name>
    <dbReference type="NCBI Taxonomy" id="1675544"/>
    <lineage>
        <taxon>Viruses</taxon>
        <taxon>Viruses incertae sedis</taxon>
        <taxon>Naldaviricetes</taxon>
        <taxon>Nimaviridae</taxon>
        <taxon>Whispovirus</taxon>
    </lineage>
</organism>
<dbReference type="SUPFAM" id="SSF158974">
    <property type="entry name" value="WSSV envelope protein-like"/>
    <property type="match status" value="1"/>
</dbReference>
<dbReference type="EMBL" id="KR820241">
    <property type="protein sequence ID" value="AKS10602.1"/>
    <property type="molecule type" value="Genomic_DNA"/>
</dbReference>
<keyword evidence="1" id="KW-1133">Transmembrane helix</keyword>
<evidence type="ECO:0000313" key="3">
    <source>
        <dbReference type="EMBL" id="AKS10602.1"/>
    </source>
</evidence>
<evidence type="ECO:0000259" key="2">
    <source>
        <dbReference type="Pfam" id="PF12175"/>
    </source>
</evidence>
<dbReference type="Pfam" id="PF12175">
    <property type="entry name" value="WSS_VP"/>
    <property type="match status" value="1"/>
</dbReference>
<keyword evidence="1" id="KW-0812">Transmembrane</keyword>
<evidence type="ECO:0000256" key="1">
    <source>
        <dbReference type="SAM" id="Phobius"/>
    </source>
</evidence>
<dbReference type="InterPro" id="IPR037251">
    <property type="entry name" value="WSSV_Vp28_sf"/>
</dbReference>
<proteinExistence type="predicted"/>